<dbReference type="Proteomes" id="UP001202479">
    <property type="component" value="Unassembled WGS sequence"/>
</dbReference>
<evidence type="ECO:0000256" key="3">
    <source>
        <dbReference type="ARBA" id="ARBA00022454"/>
    </source>
</evidence>
<dbReference type="GO" id="GO:0000070">
    <property type="term" value="P:mitotic sister chromatid segregation"/>
    <property type="evidence" value="ECO:0007669"/>
    <property type="project" value="TreeGrafter"/>
</dbReference>
<evidence type="ECO:0008006" key="12">
    <source>
        <dbReference type="Google" id="ProtNLM"/>
    </source>
</evidence>
<evidence type="ECO:0000256" key="7">
    <source>
        <dbReference type="ARBA" id="ARBA00023054"/>
    </source>
</evidence>
<reference evidence="10" key="1">
    <citation type="journal article" date="2022" name="DNA Res.">
        <title>Genome analysis of five recently described species of the CUG-Ser clade uncovers Candida theae as a new hybrid lineage with pathogenic potential in the Candida parapsilosis species complex.</title>
        <authorList>
            <person name="Mixao V."/>
            <person name="Del Olmo V."/>
            <person name="Hegedusova E."/>
            <person name="Saus E."/>
            <person name="Pryszcz L."/>
            <person name="Cillingova A."/>
            <person name="Nosek J."/>
            <person name="Gabaldon T."/>
        </authorList>
    </citation>
    <scope>NUCLEOTIDE SEQUENCE</scope>
    <source>
        <strain evidence="10">CBS 10844</strain>
    </source>
</reference>
<proteinExistence type="inferred from homology"/>
<evidence type="ECO:0000256" key="5">
    <source>
        <dbReference type="ARBA" id="ARBA00022776"/>
    </source>
</evidence>
<keyword evidence="11" id="KW-1185">Reference proteome</keyword>
<keyword evidence="7" id="KW-0175">Coiled coil</keyword>
<keyword evidence="4" id="KW-0132">Cell division</keyword>
<sequence>MLQDTRTAALVTEHFGFSPIKIVDDVINAIDSITIKGVEAFEKFLLDLHSEGKFPSEVTVDDIHKGTAKLESLIQNKIDFSFDKYELYCLRNIFNIPQNLVNKGLVRLKHHERTDFSGIKGKHQAKLEFDREVTKLYDKIEVELYQRKIIKLQINKAEKIVKYLSFIRDNLSVLNEKETIQRNTGERSELVLHDSHQQNSSAVVSIKEIYQNLEPIAQTMEFLHRQLHEIMTNVESLSRRLDDDIARDKISINSSARDQFIENKSRRILQKLNLSNIMGGEEQPKSVDDMDIVSINATEVSDLNEVAKNV</sequence>
<name>A0AAI9WXW0_9ASCO</name>
<keyword evidence="9" id="KW-0137">Centromere</keyword>
<dbReference type="PANTHER" id="PTHR14527:SF2">
    <property type="entry name" value="PROTEIN MIS12 HOMOLOG"/>
    <property type="match status" value="1"/>
</dbReference>
<evidence type="ECO:0000256" key="4">
    <source>
        <dbReference type="ARBA" id="ARBA00022618"/>
    </source>
</evidence>
<dbReference type="GO" id="GO:0051301">
    <property type="term" value="P:cell division"/>
    <property type="evidence" value="ECO:0007669"/>
    <property type="project" value="UniProtKB-KW"/>
</dbReference>
<dbReference type="GeneID" id="73380293"/>
<evidence type="ECO:0000313" key="10">
    <source>
        <dbReference type="EMBL" id="KAI3404484.2"/>
    </source>
</evidence>
<dbReference type="GO" id="GO:0005634">
    <property type="term" value="C:nucleus"/>
    <property type="evidence" value="ECO:0007669"/>
    <property type="project" value="InterPro"/>
</dbReference>
<dbReference type="PANTHER" id="PTHR14527">
    <property type="entry name" value="PROTEIN MIS12 HOMOLOG"/>
    <property type="match status" value="1"/>
</dbReference>
<dbReference type="GO" id="GO:0000444">
    <property type="term" value="C:MIS12/MIND type complex"/>
    <property type="evidence" value="ECO:0007669"/>
    <property type="project" value="TreeGrafter"/>
</dbReference>
<keyword evidence="5" id="KW-0498">Mitosis</keyword>
<accession>A0AAI9WXW0</accession>
<comment type="caution">
    <text evidence="10">The sequence shown here is derived from an EMBL/GenBank/DDBJ whole genome shotgun (WGS) entry which is preliminary data.</text>
</comment>
<dbReference type="InterPro" id="IPR008685">
    <property type="entry name" value="Centromere_Mis12"/>
</dbReference>
<keyword evidence="8" id="KW-0131">Cell cycle</keyword>
<comment type="similarity">
    <text evidence="2">Belongs to the mis12 family.</text>
</comment>
<evidence type="ECO:0000256" key="6">
    <source>
        <dbReference type="ARBA" id="ARBA00022838"/>
    </source>
</evidence>
<evidence type="ECO:0000256" key="9">
    <source>
        <dbReference type="ARBA" id="ARBA00023328"/>
    </source>
</evidence>
<gene>
    <name evidence="10" type="ORF">KGF56_002676</name>
</gene>
<evidence type="ECO:0000256" key="2">
    <source>
        <dbReference type="ARBA" id="ARBA00008643"/>
    </source>
</evidence>
<evidence type="ECO:0000256" key="8">
    <source>
        <dbReference type="ARBA" id="ARBA00023306"/>
    </source>
</evidence>
<dbReference type="EMBL" id="JAHUZD010000095">
    <property type="protein sequence ID" value="KAI3404484.2"/>
    <property type="molecule type" value="Genomic_DNA"/>
</dbReference>
<dbReference type="GO" id="GO:0051382">
    <property type="term" value="P:kinetochore assembly"/>
    <property type="evidence" value="ECO:0007669"/>
    <property type="project" value="TreeGrafter"/>
</dbReference>
<dbReference type="Pfam" id="PF05859">
    <property type="entry name" value="Mis12"/>
    <property type="match status" value="1"/>
</dbReference>
<protein>
    <recommendedName>
        <fullName evidence="12">Kinetochore-associated protein MTW1</fullName>
    </recommendedName>
</protein>
<dbReference type="RefSeq" id="XP_049180229.1">
    <property type="nucleotide sequence ID" value="XM_049323931.1"/>
</dbReference>
<dbReference type="AlphaFoldDB" id="A0AAI9WXW0"/>
<organism evidence="10 11">
    <name type="scientific">Candida oxycetoniae</name>
    <dbReference type="NCBI Taxonomy" id="497107"/>
    <lineage>
        <taxon>Eukaryota</taxon>
        <taxon>Fungi</taxon>
        <taxon>Dikarya</taxon>
        <taxon>Ascomycota</taxon>
        <taxon>Saccharomycotina</taxon>
        <taxon>Pichiomycetes</taxon>
        <taxon>Debaryomycetaceae</taxon>
        <taxon>Candida/Lodderomyces clade</taxon>
        <taxon>Candida</taxon>
    </lineage>
</organism>
<comment type="subcellular location">
    <subcellularLocation>
        <location evidence="1">Chromosome</location>
        <location evidence="1">Centromere</location>
        <location evidence="1">Kinetochore</location>
    </subcellularLocation>
</comment>
<keyword evidence="6" id="KW-0995">Kinetochore</keyword>
<evidence type="ECO:0000313" key="11">
    <source>
        <dbReference type="Proteomes" id="UP001202479"/>
    </source>
</evidence>
<evidence type="ECO:0000256" key="1">
    <source>
        <dbReference type="ARBA" id="ARBA00004629"/>
    </source>
</evidence>
<keyword evidence="3" id="KW-0158">Chromosome</keyword>